<feature type="region of interest" description="Disordered" evidence="7">
    <location>
        <begin position="1547"/>
        <end position="1617"/>
    </location>
</feature>
<dbReference type="Gene3D" id="1.10.10.60">
    <property type="entry name" value="Homeodomain-like"/>
    <property type="match status" value="1"/>
</dbReference>
<dbReference type="PROSITE" id="PS50071">
    <property type="entry name" value="HOMEOBOX_2"/>
    <property type="match status" value="1"/>
</dbReference>
<evidence type="ECO:0000259" key="10">
    <source>
        <dbReference type="PROSITE" id="PS51913"/>
    </source>
</evidence>
<dbReference type="InterPro" id="IPR001356">
    <property type="entry name" value="HD"/>
</dbReference>
<reference evidence="11 14" key="2">
    <citation type="journal article" date="2014" name="BMC Genomics">
        <title>An improved genome release (version Mt4.0) for the model legume Medicago truncatula.</title>
        <authorList>
            <person name="Tang H."/>
            <person name="Krishnakumar V."/>
            <person name="Bidwell S."/>
            <person name="Rosen B."/>
            <person name="Chan A."/>
            <person name="Zhou S."/>
            <person name="Gentzbittel L."/>
            <person name="Childs K.L."/>
            <person name="Yandell M."/>
            <person name="Gundlach H."/>
            <person name="Mayer K.F."/>
            <person name="Schwartz D.C."/>
            <person name="Town C.D."/>
        </authorList>
    </citation>
    <scope>GENOME REANNOTATION</scope>
    <source>
        <strain evidence="13 14">cv. Jemalong A17</strain>
    </source>
</reference>
<reference evidence="11 14" key="1">
    <citation type="journal article" date="2011" name="Nature">
        <title>The Medicago genome provides insight into the evolution of rhizobial symbioses.</title>
        <authorList>
            <person name="Young N.D."/>
            <person name="Debelle F."/>
            <person name="Oldroyd G.E."/>
            <person name="Geurts R."/>
            <person name="Cannon S.B."/>
            <person name="Udvardi M.K."/>
            <person name="Benedito V.A."/>
            <person name="Mayer K.F."/>
            <person name="Gouzy J."/>
            <person name="Schoof H."/>
            <person name="Van de Peer Y."/>
            <person name="Proost S."/>
            <person name="Cook D.R."/>
            <person name="Meyers B.C."/>
            <person name="Spannagl M."/>
            <person name="Cheung F."/>
            <person name="De Mita S."/>
            <person name="Krishnakumar V."/>
            <person name="Gundlach H."/>
            <person name="Zhou S."/>
            <person name="Mudge J."/>
            <person name="Bharti A.K."/>
            <person name="Murray J.D."/>
            <person name="Naoumkina M.A."/>
            <person name="Rosen B."/>
            <person name="Silverstein K.A."/>
            <person name="Tang H."/>
            <person name="Rombauts S."/>
            <person name="Zhao P.X."/>
            <person name="Zhou P."/>
            <person name="Barbe V."/>
            <person name="Bardou P."/>
            <person name="Bechner M."/>
            <person name="Bellec A."/>
            <person name="Berger A."/>
            <person name="Berges H."/>
            <person name="Bidwell S."/>
            <person name="Bisseling T."/>
            <person name="Choisne N."/>
            <person name="Couloux A."/>
            <person name="Denny R."/>
            <person name="Deshpande S."/>
            <person name="Dai X."/>
            <person name="Doyle J.J."/>
            <person name="Dudez A.M."/>
            <person name="Farmer A.D."/>
            <person name="Fouteau S."/>
            <person name="Franken C."/>
            <person name="Gibelin C."/>
            <person name="Gish J."/>
            <person name="Goldstein S."/>
            <person name="Gonzalez A.J."/>
            <person name="Green P.J."/>
            <person name="Hallab A."/>
            <person name="Hartog M."/>
            <person name="Hua A."/>
            <person name="Humphray S.J."/>
            <person name="Jeong D.H."/>
            <person name="Jing Y."/>
            <person name="Jocker A."/>
            <person name="Kenton S.M."/>
            <person name="Kim D.J."/>
            <person name="Klee K."/>
            <person name="Lai H."/>
            <person name="Lang C."/>
            <person name="Lin S."/>
            <person name="Macmil S.L."/>
            <person name="Magdelenat G."/>
            <person name="Matthews L."/>
            <person name="McCorrison J."/>
            <person name="Monaghan E.L."/>
            <person name="Mun J.H."/>
            <person name="Najar F.Z."/>
            <person name="Nicholson C."/>
            <person name="Noirot C."/>
            <person name="O'Bleness M."/>
            <person name="Paule C.R."/>
            <person name="Poulain J."/>
            <person name="Prion F."/>
            <person name="Qin B."/>
            <person name="Qu C."/>
            <person name="Retzel E.F."/>
            <person name="Riddle C."/>
            <person name="Sallet E."/>
            <person name="Samain S."/>
            <person name="Samson N."/>
            <person name="Sanders I."/>
            <person name="Saurat O."/>
            <person name="Scarpelli C."/>
            <person name="Schiex T."/>
            <person name="Segurens B."/>
            <person name="Severin A.J."/>
            <person name="Sherrier D.J."/>
            <person name="Shi R."/>
            <person name="Sims S."/>
            <person name="Singer S.R."/>
            <person name="Sinharoy S."/>
            <person name="Sterck L."/>
            <person name="Viollet A."/>
            <person name="Wang B.B."/>
            <person name="Wang K."/>
            <person name="Wang M."/>
            <person name="Wang X."/>
            <person name="Warfsmann J."/>
            <person name="Weissenbach J."/>
            <person name="White D.D."/>
            <person name="White J.D."/>
            <person name="Wiley G.B."/>
            <person name="Wincker P."/>
            <person name="Xing Y."/>
            <person name="Yang L."/>
            <person name="Yao Z."/>
            <person name="Ying F."/>
            <person name="Zhai J."/>
            <person name="Zhou L."/>
            <person name="Zuber A."/>
            <person name="Denarie J."/>
            <person name="Dixon R.A."/>
            <person name="May G.D."/>
            <person name="Schwartz D.C."/>
            <person name="Rogers J."/>
            <person name="Quetier F."/>
            <person name="Town C.D."/>
            <person name="Roe B.A."/>
        </authorList>
    </citation>
    <scope>NUCLEOTIDE SEQUENCE [LARGE SCALE GENOMIC DNA]</scope>
    <source>
        <strain evidence="11">A17</strain>
        <strain evidence="13 14">cv. Jemalong A17</strain>
    </source>
</reference>
<accession>A0A0C3X0E0</accession>
<dbReference type="Pfam" id="PF00046">
    <property type="entry name" value="Homeodomain"/>
    <property type="match status" value="1"/>
</dbReference>
<evidence type="ECO:0000313" key="11">
    <source>
        <dbReference type="EMBL" id="AES89711.2"/>
    </source>
</evidence>
<evidence type="ECO:0000259" key="8">
    <source>
        <dbReference type="PROSITE" id="PS50071"/>
    </source>
</evidence>
<dbReference type="OrthoDB" id="6159439at2759"/>
<evidence type="ECO:0000256" key="1">
    <source>
        <dbReference type="ARBA" id="ARBA00004123"/>
    </source>
</evidence>
<dbReference type="InterPro" id="IPR009057">
    <property type="entry name" value="Homeodomain-like_sf"/>
</dbReference>
<dbReference type="CDD" id="cd00086">
    <property type="entry name" value="homeodomain"/>
    <property type="match status" value="1"/>
</dbReference>
<feature type="region of interest" description="Disordered" evidence="7">
    <location>
        <begin position="296"/>
        <end position="315"/>
    </location>
</feature>
<feature type="compositionally biased region" description="Polar residues" evidence="7">
    <location>
        <begin position="1547"/>
        <end position="1566"/>
    </location>
</feature>
<dbReference type="SUPFAM" id="SSF46689">
    <property type="entry name" value="Homeodomain-like"/>
    <property type="match status" value="1"/>
</dbReference>
<dbReference type="Pfam" id="PF15613">
    <property type="entry name" value="WSD"/>
    <property type="match status" value="1"/>
</dbReference>
<dbReference type="PROSITE" id="PS50827">
    <property type="entry name" value="DDT"/>
    <property type="match status" value="1"/>
</dbReference>
<evidence type="ECO:0000256" key="2">
    <source>
        <dbReference type="ARBA" id="ARBA00023163"/>
    </source>
</evidence>
<evidence type="ECO:0000313" key="13">
    <source>
        <dbReference type="EnsemblPlants" id="AES89711"/>
    </source>
</evidence>
<evidence type="ECO:0000256" key="7">
    <source>
        <dbReference type="SAM" id="MobiDB-lite"/>
    </source>
</evidence>
<evidence type="ECO:0000313" key="12">
    <source>
        <dbReference type="EMBL" id="RHN61797.1"/>
    </source>
</evidence>
<evidence type="ECO:0000259" key="9">
    <source>
        <dbReference type="PROSITE" id="PS50827"/>
    </source>
</evidence>
<feature type="domain" description="HTH HARE-type" evidence="10">
    <location>
        <begin position="728"/>
        <end position="797"/>
    </location>
</feature>
<evidence type="ECO:0000256" key="6">
    <source>
        <dbReference type="SAM" id="Coils"/>
    </source>
</evidence>
<dbReference type="InterPro" id="IPR028941">
    <property type="entry name" value="WHIM2_dom"/>
</dbReference>
<evidence type="ECO:0000313" key="14">
    <source>
        <dbReference type="Proteomes" id="UP000002051"/>
    </source>
</evidence>
<dbReference type="PANTHER" id="PTHR36968">
    <property type="entry name" value="HOMEOBOX-DDT DOMAIN PROTEIN RLT2"/>
    <property type="match status" value="1"/>
</dbReference>
<dbReference type="Pfam" id="PF05066">
    <property type="entry name" value="HARE-HTH"/>
    <property type="match status" value="1"/>
</dbReference>
<organism evidence="11 14">
    <name type="scientific">Medicago truncatula</name>
    <name type="common">Barrel medic</name>
    <name type="synonym">Medicago tribuloides</name>
    <dbReference type="NCBI Taxonomy" id="3880"/>
    <lineage>
        <taxon>Eukaryota</taxon>
        <taxon>Viridiplantae</taxon>
        <taxon>Streptophyta</taxon>
        <taxon>Embryophyta</taxon>
        <taxon>Tracheophyta</taxon>
        <taxon>Spermatophyta</taxon>
        <taxon>Magnoliopsida</taxon>
        <taxon>eudicotyledons</taxon>
        <taxon>Gunneridae</taxon>
        <taxon>Pentapetalae</taxon>
        <taxon>rosids</taxon>
        <taxon>fabids</taxon>
        <taxon>Fabales</taxon>
        <taxon>Fabaceae</taxon>
        <taxon>Papilionoideae</taxon>
        <taxon>50 kb inversion clade</taxon>
        <taxon>NPAAA clade</taxon>
        <taxon>Hologalegina</taxon>
        <taxon>IRL clade</taxon>
        <taxon>Trifolieae</taxon>
        <taxon>Medicago</taxon>
    </lineage>
</organism>
<dbReference type="EnsemblPlants" id="AES89711">
    <property type="protein sequence ID" value="AES89711"/>
    <property type="gene ID" value="MTR_4g078860"/>
</dbReference>
<feature type="DNA-binding region" description="Homeobox" evidence="4">
    <location>
        <begin position="19"/>
        <end position="78"/>
    </location>
</feature>
<reference evidence="13" key="3">
    <citation type="submission" date="2015-04" db="UniProtKB">
        <authorList>
            <consortium name="EnsemblPlants"/>
        </authorList>
    </citation>
    <scope>IDENTIFICATION</scope>
    <source>
        <strain evidence="13">cv. Jemalong A17</strain>
    </source>
</reference>
<dbReference type="InterPro" id="IPR018501">
    <property type="entry name" value="DDT_dom"/>
</dbReference>
<keyword evidence="4 5" id="KW-0371">Homeobox</keyword>
<keyword evidence="6" id="KW-0175">Coiled coil</keyword>
<keyword evidence="3 4" id="KW-0539">Nucleus</keyword>
<evidence type="ECO:0000256" key="3">
    <source>
        <dbReference type="ARBA" id="ARBA00023242"/>
    </source>
</evidence>
<dbReference type="STRING" id="3880.G7JTY2"/>
<dbReference type="PANTHER" id="PTHR36968:SF5">
    <property type="entry name" value="HOMEOBOX-DDT DOMAIN PROTEIN RLT2"/>
    <property type="match status" value="1"/>
</dbReference>
<dbReference type="SMART" id="SM00571">
    <property type="entry name" value="DDT"/>
    <property type="match status" value="1"/>
</dbReference>
<dbReference type="GO" id="GO:0005634">
    <property type="term" value="C:nucleus"/>
    <property type="evidence" value="ECO:0007669"/>
    <property type="project" value="UniProtKB-SubCell"/>
</dbReference>
<comment type="subcellular location">
    <subcellularLocation>
        <location evidence="1 4 5">Nucleus</location>
    </subcellularLocation>
</comment>
<dbReference type="ExpressionAtlas" id="G7JTY2">
    <property type="expression patterns" value="differential"/>
</dbReference>
<dbReference type="InterPro" id="IPR044977">
    <property type="entry name" value="RLT1-3"/>
</dbReference>
<dbReference type="PaxDb" id="3880-AES89711"/>
<dbReference type="KEGG" id="mtr:11439750"/>
<evidence type="ECO:0000256" key="4">
    <source>
        <dbReference type="PROSITE-ProRule" id="PRU00108"/>
    </source>
</evidence>
<dbReference type="Pfam" id="PF02791">
    <property type="entry name" value="DDT"/>
    <property type="match status" value="1"/>
</dbReference>
<dbReference type="eggNOG" id="ENOG502QQYM">
    <property type="taxonomic scope" value="Eukaryota"/>
</dbReference>
<dbReference type="GO" id="GO:0003677">
    <property type="term" value="F:DNA binding"/>
    <property type="evidence" value="ECO:0007669"/>
    <property type="project" value="UniProtKB-UniRule"/>
</dbReference>
<keyword evidence="14" id="KW-1185">Reference proteome</keyword>
<dbReference type="SMART" id="SM00389">
    <property type="entry name" value="HOX"/>
    <property type="match status" value="1"/>
</dbReference>
<dbReference type="GO" id="GO:0006357">
    <property type="term" value="P:regulation of transcription by RNA polymerase II"/>
    <property type="evidence" value="ECO:0007669"/>
    <property type="project" value="InterPro"/>
</dbReference>
<feature type="domain" description="Homeobox" evidence="8">
    <location>
        <begin position="17"/>
        <end position="77"/>
    </location>
</feature>
<dbReference type="EMBL" id="PSQE01000004">
    <property type="protein sequence ID" value="RHN61797.1"/>
    <property type="molecule type" value="Genomic_DNA"/>
</dbReference>
<sequence>MEACSEGHENKNKPLEEENRVKRKKKTPSQLEILEKTYAMETYPSEATRGELAVKLGLSDRQLQMWFCHRRQKDRKAVAPAGPSSVPMRDGVVKIEVTDVRNVSDFVSDLRPIGGMDLLGVVPLHEVMGFRRMGAALSEMDSSSSHEPHQTLHELQAIAFVESQLGESLRDDGPILGMEFDSVPLGAFGAPLEAVAVGQCRQPELSVEAKVYESLDKGVSKILHEYQFIPEQPTVKNEISERVTTAIHFSSLGGVPHSRTSLSSGAYFLNGNESAHNVYGVQGQKIPDLNLLSQSHQGRSNHLMPSASGGNDDVPRMNPFVDVTLETQMRAHQVTPKDGGLVPFDSRVIHEEEFSRFQRKRKNEEARMQRELEVQEKRIRKELVKQEILRQKREEQIKKEMERHDRERQKEEERLLRERQREEERFLREQRREQEQREKFLQKESIRIEKLRQKEELQRVKEAARIKAASERAVARRMVKDAMDLIEDERLELMELAASKKGLSSILALDYETMQNLESYRDGQTSFPPKSVQLKRAFSIQPWSDSDENVGNLLMVWRFLITFADILGIWPFTLDELIQAFHDYDPRILGEIHIALLRSIIKDIEDVARTPTTGLGGNQNSYTNSGGGHPQVVEGAYVWGFDIRNWQRHLNPLTWPEILRQFALSAGFGPQLKKHNIEQVHPSNNEVNDGKDIISNLRSGAAVENAVAIMQEKGLSNPRRHKHRLTPGTVKYAAFYVLALEGNRGLNILEIADKIQKSGLRDLTTSKSPEAAIASALSRDTELFERTAPSTYCVRPVYRKDPADSEAIFSAARERIRIFTSGFVGAEVADDGERDEDCESVMAKDPEIDDLGAQTNTKKEVSNFKEFNANTVMRSGKDNGEILQTRDSCREKVDEGLGLIVVESFDGRKDVRTSSEIAVCSNDIANPILKSMDVDENTLGEPWVQGLTEGEYSDLSVEERLHALVALITVTNEGNSIRVALEERLEAANALKKQMLAEAQLDKRHIKEDSFVKMQSFSYLGNKNEPAVTFPSLGGKQCPSHTVDVKNDKALLTPCGQREQIALQENQNPSQNSLLEVNMQSQDCSTGPDNYSIQQSIYAAEKARSNLKSYIDHLAEQTYMYRSLPLGLDRRRNRYWQFVTSASQNDPGAGRIFVELHDGCWKLIDSVEGFDALLVSLDLRGIRESHLHMMLQRIETSFKESVRRNVQNGEMIMQKGDTVKNLKKEAVKMAADLDCSADINCPTSVCIDDLDTSVASTSFTIQLGRNEIENKDAYMKYWDFEKWMRKECLNCSVSSAMKYGKKRCKQLLLICDLCGHVYFFREVQCPLCHRIFSTSQGNSSSYEHIAQSEGKMNIDADFFHDSSSSSTRMRLLKILLSVVEVTLPQEALQPFWTERYRKSWSSNLEASSSTEDILQMLTALEGAIKREYLASDYETTNELLDSVCSSGCLPNDIIGGEKIPVLPWVPFTTAAVALRLMDLDACIFYTSQQKQETKKDSKTGIVVKLPLKCAAAKNSCDGGAIETSFQTKHTVKNWGALGAGLESYNKGQRTRQGCSHSRGQRSQGIVTSSRSNSKKRSTTSNSRKEGRLLGWKGTPNGQGHTRGRRSIRSRKKPAAKMDVITSERGTPKDITELTAISAREEIDGGTEANALNARNSERSEYEDDVCQATRDKYDFVVDNNNNNGRYQGGFSGNPDNLIEQNHYNVDDEEDVDMDDSVNNDGKYGQVELNVEDYIIGGDSDEEYNKEENEDPDRVGSTSSGYSD</sequence>
<dbReference type="Proteomes" id="UP000002051">
    <property type="component" value="Chromosome 4"/>
</dbReference>
<evidence type="ECO:0000256" key="5">
    <source>
        <dbReference type="RuleBase" id="RU000682"/>
    </source>
</evidence>
<dbReference type="InterPro" id="IPR028942">
    <property type="entry name" value="WHIM1_dom"/>
</dbReference>
<dbReference type="InterPro" id="IPR007759">
    <property type="entry name" value="Asxl_HARE-HTH"/>
</dbReference>
<feature type="compositionally biased region" description="Basic residues" evidence="7">
    <location>
        <begin position="1601"/>
        <end position="1614"/>
    </location>
</feature>
<dbReference type="EMBL" id="CM001220">
    <property type="protein sequence ID" value="AES89711.2"/>
    <property type="molecule type" value="Genomic_DNA"/>
</dbReference>
<gene>
    <name evidence="13" type="primary">11439750</name>
    <name evidence="11" type="ordered locus">MTR_4g078860</name>
    <name evidence="12" type="ORF">MtrunA17_Chr4g0040511</name>
</gene>
<feature type="compositionally biased region" description="Acidic residues" evidence="7">
    <location>
        <begin position="1738"/>
        <end position="1750"/>
    </location>
</feature>
<name>G7JTY2_MEDTR</name>
<reference evidence="15" key="4">
    <citation type="journal article" date="2018" name="Nat. Plants">
        <title>Whole-genome landscape of Medicago truncatula symbiotic genes.</title>
        <authorList>
            <person name="Pecrix Y."/>
            <person name="Staton S.E."/>
            <person name="Sallet E."/>
            <person name="Lelandais-Briere C."/>
            <person name="Moreau S."/>
            <person name="Carrere S."/>
            <person name="Blein T."/>
            <person name="Jardinaud M.F."/>
            <person name="Latrasse D."/>
            <person name="Zouine M."/>
            <person name="Zahm M."/>
            <person name="Kreplak J."/>
            <person name="Mayjonade B."/>
            <person name="Satge C."/>
            <person name="Perez M."/>
            <person name="Cauet S."/>
            <person name="Marande W."/>
            <person name="Chantry-Darmon C."/>
            <person name="Lopez-Roques C."/>
            <person name="Bouchez O."/>
            <person name="Berard A."/>
            <person name="Debelle F."/>
            <person name="Munos S."/>
            <person name="Bendahmane A."/>
            <person name="Berges H."/>
            <person name="Niebel A."/>
            <person name="Buitink J."/>
            <person name="Frugier F."/>
            <person name="Benhamed M."/>
            <person name="Crespi M."/>
            <person name="Gouzy J."/>
            <person name="Gamas P."/>
        </authorList>
    </citation>
    <scope>NUCLEOTIDE SEQUENCE [LARGE SCALE GENOMIC DNA]</scope>
    <source>
        <strain evidence="15">cv. Jemalong A17</strain>
    </source>
</reference>
<evidence type="ECO:0000313" key="15">
    <source>
        <dbReference type="Proteomes" id="UP000265566"/>
    </source>
</evidence>
<feature type="region of interest" description="Disordered" evidence="7">
    <location>
        <begin position="1"/>
        <end position="28"/>
    </location>
</feature>
<feature type="region of interest" description="Disordered" evidence="7">
    <location>
        <begin position="1709"/>
        <end position="1763"/>
    </location>
</feature>
<protein>
    <submittedName>
        <fullName evidence="11">Homeodomain transcriptional regulator</fullName>
    </submittedName>
    <submittedName>
        <fullName evidence="12">Putative transcription factor &amp; chromatin remodeling DDT family</fullName>
    </submittedName>
</protein>
<feature type="domain" description="DDT" evidence="9">
    <location>
        <begin position="547"/>
        <end position="606"/>
    </location>
</feature>
<feature type="compositionally biased region" description="Basic and acidic residues" evidence="7">
    <location>
        <begin position="1"/>
        <end position="20"/>
    </location>
</feature>
<dbReference type="PROSITE" id="PS51913">
    <property type="entry name" value="HTH_HARE"/>
    <property type="match status" value="1"/>
</dbReference>
<accession>G7JTY2</accession>
<reference evidence="12" key="5">
    <citation type="journal article" date="2018" name="Nat. Plants">
        <title>Whole-genome landscape of Medicago truncatula symbiotic genes.</title>
        <authorList>
            <person name="Pecrix Y."/>
            <person name="Gamas P."/>
            <person name="Carrere S."/>
        </authorList>
    </citation>
    <scope>NUCLEOTIDE SEQUENCE</scope>
    <source>
        <tissue evidence="12">Leaves</tissue>
    </source>
</reference>
<keyword evidence="4 5" id="KW-0238">DNA-binding</keyword>
<dbReference type="Pfam" id="PF15612">
    <property type="entry name" value="WHIM1"/>
    <property type="match status" value="1"/>
</dbReference>
<feature type="coiled-coil region" evidence="6">
    <location>
        <begin position="374"/>
        <end position="463"/>
    </location>
</feature>
<keyword evidence="2" id="KW-0804">Transcription</keyword>
<dbReference type="Gramene" id="rna24293">
    <property type="protein sequence ID" value="RHN61797.1"/>
    <property type="gene ID" value="gene24293"/>
</dbReference>
<dbReference type="Proteomes" id="UP000265566">
    <property type="component" value="Chromosome 4"/>
</dbReference>
<proteinExistence type="predicted"/>